<dbReference type="GO" id="GO:0005886">
    <property type="term" value="C:plasma membrane"/>
    <property type="evidence" value="ECO:0007669"/>
    <property type="project" value="UniProtKB-SubCell"/>
</dbReference>
<comment type="subcellular location">
    <subcellularLocation>
        <location evidence="1">Cell membrane</location>
        <topology evidence="1">Multi-pass membrane protein</topology>
    </subcellularLocation>
</comment>
<feature type="transmembrane region" description="Helical" evidence="6">
    <location>
        <begin position="454"/>
        <end position="473"/>
    </location>
</feature>
<dbReference type="Proteomes" id="UP000653127">
    <property type="component" value="Unassembled WGS sequence"/>
</dbReference>
<feature type="transmembrane region" description="Helical" evidence="6">
    <location>
        <begin position="397"/>
        <end position="417"/>
    </location>
</feature>
<keyword evidence="3 6" id="KW-0812">Transmembrane</keyword>
<dbReference type="AlphaFoldDB" id="A0A926E2C6"/>
<organism evidence="8 9">
    <name type="scientific">Ligaoa zhengdingensis</name>
    <dbReference type="NCBI Taxonomy" id="2763658"/>
    <lineage>
        <taxon>Bacteria</taxon>
        <taxon>Bacillati</taxon>
        <taxon>Bacillota</taxon>
        <taxon>Clostridia</taxon>
        <taxon>Eubacteriales</taxon>
        <taxon>Oscillospiraceae</taxon>
        <taxon>Ligaoa</taxon>
    </lineage>
</organism>
<keyword evidence="2" id="KW-1003">Cell membrane</keyword>
<dbReference type="PROSITE" id="PS51257">
    <property type="entry name" value="PROKAR_LIPOPROTEIN"/>
    <property type="match status" value="1"/>
</dbReference>
<accession>A0A926E2C6</accession>
<dbReference type="PANTHER" id="PTHR30619">
    <property type="entry name" value="DNA INTERNALIZATION/COMPETENCE PROTEIN COMEC/REC2"/>
    <property type="match status" value="1"/>
</dbReference>
<feature type="transmembrane region" description="Helical" evidence="6">
    <location>
        <begin position="51"/>
        <end position="70"/>
    </location>
</feature>
<evidence type="ECO:0000313" key="9">
    <source>
        <dbReference type="Proteomes" id="UP000653127"/>
    </source>
</evidence>
<evidence type="ECO:0000256" key="4">
    <source>
        <dbReference type="ARBA" id="ARBA00022989"/>
    </source>
</evidence>
<keyword evidence="5 6" id="KW-0472">Membrane</keyword>
<protein>
    <submittedName>
        <fullName evidence="8">ComEC/Rec2 family competence protein</fullName>
    </submittedName>
</protein>
<reference evidence="8" key="1">
    <citation type="submission" date="2020-08" db="EMBL/GenBank/DDBJ databases">
        <title>Genome public.</title>
        <authorList>
            <person name="Liu C."/>
            <person name="Sun Q."/>
        </authorList>
    </citation>
    <scope>NUCLEOTIDE SEQUENCE</scope>
    <source>
        <strain evidence="8">NSJ-31</strain>
    </source>
</reference>
<evidence type="ECO:0000256" key="1">
    <source>
        <dbReference type="ARBA" id="ARBA00004651"/>
    </source>
</evidence>
<evidence type="ECO:0000256" key="6">
    <source>
        <dbReference type="SAM" id="Phobius"/>
    </source>
</evidence>
<dbReference type="PANTHER" id="PTHR30619:SF1">
    <property type="entry name" value="RECOMBINATION PROTEIN 2"/>
    <property type="match status" value="1"/>
</dbReference>
<feature type="transmembrane region" description="Helical" evidence="6">
    <location>
        <begin position="323"/>
        <end position="346"/>
    </location>
</feature>
<keyword evidence="9" id="KW-1185">Reference proteome</keyword>
<evidence type="ECO:0000256" key="2">
    <source>
        <dbReference type="ARBA" id="ARBA00022475"/>
    </source>
</evidence>
<dbReference type="RefSeq" id="WP_249283809.1">
    <property type="nucleotide sequence ID" value="NZ_JACRST010000044.1"/>
</dbReference>
<evidence type="ECO:0000256" key="3">
    <source>
        <dbReference type="ARBA" id="ARBA00022692"/>
    </source>
</evidence>
<name>A0A926E2C6_9FIRM</name>
<feature type="transmembrane region" description="Helical" evidence="6">
    <location>
        <begin position="480"/>
        <end position="501"/>
    </location>
</feature>
<sequence>MKRPLAVIGITYLITAAAAACFSAPVLFGAGAVLLLAGLLSLAARHPQRRAAFAVLVTAALALLATGAELRFRVQPLRDLAGQTARIEGRVCAISGGRSIEIELEGGLTIAVSSRETLDVELGDRFSAVASLSRYDEGASTGYARSKAVLTPLRAFVAGDYTAVPCEPGSLRGMMGDLNRRMDATLHRLLPNESGDLLSAMLLGRKQLVPQESRDDFSAAGISHLLAISGLHLAVLAAFFGRACHALRIPTRLSALLTAVAVFGYMGLVGFPVSVCRAGGMVLLALLAQSLSRRADPITSLAAAGLILCAGSPLVASDVSFQLSFLATLGILLGANRLAGLAAGWVRQRRFPRLWGAAANALAVTVSATLFTLPVVVARFGRAALYAPLTNLMVSPLVPLALVCGLVAILLGMLPAVGVIASPFALAAGLSVGLIDSVAAAVASLPFAELPAGAGFVSLWMAGAALMVAMACVRPSRKKSAACAALCAITLMTGILSYQLAMRGATSLTVIATGRSTAAVVAVKDGHAAVLGAINSKSDVYEVEQALSRRMVDQIDLFALSPASGNRNGAVSDLLSLYPVDLAVVSAEDAEDERMLAALDRAGAAVLWADLDAQLWGGDRVSIDGNTICSDFSGIKSFILDGDCDILKVNKRMGGCAVAVAASGAELSGLQCDLLVTRGDPLGGMPAGAVIRLDDARPRVELLCRAGRMAVREEGGGLW</sequence>
<feature type="transmembrane region" description="Helical" evidence="6">
    <location>
        <begin position="12"/>
        <end position="39"/>
    </location>
</feature>
<proteinExistence type="predicted"/>
<feature type="domain" description="ComEC/Rec2-related protein" evidence="7">
    <location>
        <begin position="201"/>
        <end position="471"/>
    </location>
</feature>
<dbReference type="InterPro" id="IPR052159">
    <property type="entry name" value="Competence_DNA_uptake"/>
</dbReference>
<feature type="transmembrane region" description="Helical" evidence="6">
    <location>
        <begin position="253"/>
        <end position="286"/>
    </location>
</feature>
<evidence type="ECO:0000256" key="5">
    <source>
        <dbReference type="ARBA" id="ARBA00023136"/>
    </source>
</evidence>
<evidence type="ECO:0000313" key="8">
    <source>
        <dbReference type="EMBL" id="MBC8547814.1"/>
    </source>
</evidence>
<gene>
    <name evidence="8" type="ORF">H8711_12920</name>
</gene>
<keyword evidence="4 6" id="KW-1133">Transmembrane helix</keyword>
<evidence type="ECO:0000259" key="7">
    <source>
        <dbReference type="Pfam" id="PF03772"/>
    </source>
</evidence>
<comment type="caution">
    <text evidence="8">The sequence shown here is derived from an EMBL/GenBank/DDBJ whole genome shotgun (WGS) entry which is preliminary data.</text>
</comment>
<feature type="transmembrane region" description="Helical" evidence="6">
    <location>
        <begin position="424"/>
        <end position="448"/>
    </location>
</feature>
<dbReference type="EMBL" id="JACRST010000044">
    <property type="protein sequence ID" value="MBC8547814.1"/>
    <property type="molecule type" value="Genomic_DNA"/>
</dbReference>
<dbReference type="InterPro" id="IPR004477">
    <property type="entry name" value="ComEC_N"/>
</dbReference>
<dbReference type="Pfam" id="PF03772">
    <property type="entry name" value="Competence"/>
    <property type="match status" value="1"/>
</dbReference>
<dbReference type="NCBIfam" id="TIGR00360">
    <property type="entry name" value="ComEC_N-term"/>
    <property type="match status" value="1"/>
</dbReference>
<feature type="transmembrane region" description="Helical" evidence="6">
    <location>
        <begin position="217"/>
        <end position="241"/>
    </location>
</feature>
<feature type="transmembrane region" description="Helical" evidence="6">
    <location>
        <begin position="358"/>
        <end position="377"/>
    </location>
</feature>